<accession>W4M5E6</accession>
<keyword evidence="1" id="KW-0808">Transferase</keyword>
<dbReference type="Gene3D" id="1.10.3090.10">
    <property type="entry name" value="cca-adding enzyme, domain 2"/>
    <property type="match status" value="1"/>
</dbReference>
<evidence type="ECO:0000256" key="5">
    <source>
        <dbReference type="ARBA" id="ARBA00023268"/>
    </source>
</evidence>
<dbReference type="EMBL" id="AZHX01000959">
    <property type="protein sequence ID" value="ETX05398.1"/>
    <property type="molecule type" value="Genomic_DNA"/>
</dbReference>
<feature type="non-terminal residue" evidence="7">
    <location>
        <position position="613"/>
    </location>
</feature>
<dbReference type="InterPro" id="IPR005190">
    <property type="entry name" value="GlnE_rpt_dom"/>
</dbReference>
<dbReference type="Gene3D" id="3.30.460.10">
    <property type="entry name" value="Beta Polymerase, domain 2"/>
    <property type="match status" value="1"/>
</dbReference>
<dbReference type="PANTHER" id="PTHR47320">
    <property type="entry name" value="BIFUNCTIONAL URIDYLYLTRANSFERASE/URIDYLYL-REMOVING ENZYME"/>
    <property type="match status" value="1"/>
</dbReference>
<evidence type="ECO:0000313" key="7">
    <source>
        <dbReference type="EMBL" id="ETX05398.1"/>
    </source>
</evidence>
<dbReference type="SUPFAM" id="SSF81891">
    <property type="entry name" value="Poly A polymerase C-terminal region-like"/>
    <property type="match status" value="1"/>
</dbReference>
<keyword evidence="4" id="KW-0460">Magnesium</keyword>
<dbReference type="GO" id="GO:0008773">
    <property type="term" value="F:[protein-PII] uridylyltransferase activity"/>
    <property type="evidence" value="ECO:0007669"/>
    <property type="project" value="InterPro"/>
</dbReference>
<keyword evidence="5" id="KW-0511">Multifunctional enzyme</keyword>
<feature type="domain" description="HD" evidence="6">
    <location>
        <begin position="474"/>
        <end position="594"/>
    </location>
</feature>
<keyword evidence="8" id="KW-1185">Reference proteome</keyword>
<dbReference type="CDD" id="cd05401">
    <property type="entry name" value="NT_GlnE_GlnD_like"/>
    <property type="match status" value="1"/>
</dbReference>
<gene>
    <name evidence="7" type="ORF">ETSY2_23155</name>
</gene>
<dbReference type="InterPro" id="IPR013546">
    <property type="entry name" value="PII_UdlTrfase/GS_AdlTrfase"/>
</dbReference>
<dbReference type="AlphaFoldDB" id="W4M5E6"/>
<dbReference type="SUPFAM" id="SSF81593">
    <property type="entry name" value="Nucleotidyltransferase substrate binding subunit/domain"/>
    <property type="match status" value="1"/>
</dbReference>
<name>W4M5E6_9BACT</name>
<dbReference type="SUPFAM" id="SSF81301">
    <property type="entry name" value="Nucleotidyltransferase"/>
    <property type="match status" value="1"/>
</dbReference>
<dbReference type="GO" id="GO:0008882">
    <property type="term" value="F:[glutamate-ammonia-ligase] adenylyltransferase activity"/>
    <property type="evidence" value="ECO:0007669"/>
    <property type="project" value="InterPro"/>
</dbReference>
<dbReference type="PANTHER" id="PTHR47320:SF1">
    <property type="entry name" value="BIFUNCTIONAL URIDYLYLTRANSFERASE_URIDYLYL-REMOVING ENZYME"/>
    <property type="match status" value="1"/>
</dbReference>
<comment type="caution">
    <text evidence="7">The sequence shown here is derived from an EMBL/GenBank/DDBJ whole genome shotgun (WGS) entry which is preliminary data.</text>
</comment>
<evidence type="ECO:0000256" key="3">
    <source>
        <dbReference type="ARBA" id="ARBA00022801"/>
    </source>
</evidence>
<dbReference type="HOGENOM" id="CLU_012833_0_0_7"/>
<dbReference type="HAMAP" id="MF_00277">
    <property type="entry name" value="PII_uridylyl_transf"/>
    <property type="match status" value="1"/>
</dbReference>
<dbReference type="Pfam" id="PF08335">
    <property type="entry name" value="GlnD_UR_UTase"/>
    <property type="match status" value="1"/>
</dbReference>
<dbReference type="Pfam" id="PF03710">
    <property type="entry name" value="GlnE"/>
    <property type="match status" value="1"/>
</dbReference>
<dbReference type="InterPro" id="IPR043519">
    <property type="entry name" value="NT_sf"/>
</dbReference>
<proteinExistence type="inferred from homology"/>
<keyword evidence="3" id="KW-0378">Hydrolase</keyword>
<evidence type="ECO:0000259" key="6">
    <source>
        <dbReference type="PROSITE" id="PS51831"/>
    </source>
</evidence>
<organism evidence="7 8">
    <name type="scientific">Candidatus Entotheonella gemina</name>
    <dbReference type="NCBI Taxonomy" id="1429439"/>
    <lineage>
        <taxon>Bacteria</taxon>
        <taxon>Pseudomonadati</taxon>
        <taxon>Nitrospinota/Tectimicrobiota group</taxon>
        <taxon>Candidatus Tectimicrobiota</taxon>
        <taxon>Candidatus Entotheonellia</taxon>
        <taxon>Candidatus Entotheonellales</taxon>
        <taxon>Candidatus Entotheonellaceae</taxon>
        <taxon>Candidatus Entotheonella</taxon>
    </lineage>
</organism>
<evidence type="ECO:0000313" key="8">
    <source>
        <dbReference type="Proteomes" id="UP000019140"/>
    </source>
</evidence>
<evidence type="ECO:0000256" key="4">
    <source>
        <dbReference type="ARBA" id="ARBA00022842"/>
    </source>
</evidence>
<keyword evidence="2" id="KW-0548">Nucleotidyltransferase</keyword>
<evidence type="ECO:0000256" key="1">
    <source>
        <dbReference type="ARBA" id="ARBA00022679"/>
    </source>
</evidence>
<evidence type="ECO:0000256" key="2">
    <source>
        <dbReference type="ARBA" id="ARBA00022695"/>
    </source>
</evidence>
<dbReference type="PROSITE" id="PS51831">
    <property type="entry name" value="HD"/>
    <property type="match status" value="1"/>
</dbReference>
<dbReference type="InterPro" id="IPR006674">
    <property type="entry name" value="HD_domain"/>
</dbReference>
<dbReference type="Proteomes" id="UP000019140">
    <property type="component" value="Unassembled WGS sequence"/>
</dbReference>
<dbReference type="GO" id="GO:0016787">
    <property type="term" value="F:hydrolase activity"/>
    <property type="evidence" value="ECO:0007669"/>
    <property type="project" value="UniProtKB-KW"/>
</dbReference>
<protein>
    <recommendedName>
        <fullName evidence="6">HD domain-containing protein</fullName>
    </recommendedName>
</protein>
<dbReference type="InterPro" id="IPR010043">
    <property type="entry name" value="UTase/UR"/>
</dbReference>
<sequence>MADTSQPAQTPSAPRSFASLLDRSYSRAAFLHHLKALIATAQERIRHEHEGGMRGRNVVRHLTALVDDVVRTIFNFSLQQQGMTDPQCVVLALGGYGRGELNPHSDIDLMFLSHQEPPDTLIRETLYLLWDVGYTLGHSVRSRRDAIKMVHKDLSTHTAMLEGRYIEGDQELFQWFQDEIGHRRFTQRRRQSFVRQKAEECQQRHRAFAHAVNQMEPNMKEGPGGLRDYHNALWLGLAAFEAGSIDKLLDRGLLRSDERQAVDEALDFLFRARNALHYHSGRKNDLLSVDVQEKIAAELGFEPDAHKLAVEHFLKTYYVHANTIHDLCMIVQEAATHDPTPSLGGWFTFKRPKPVEAGFVITDGYLSHTDEMIEAQFTANPLLLLQAFVIADHHGAKLSPDLSRAIRNQASLLATESMRRSPEVKKLFFQILGQTHAAPTLRALHRHGILEAYIPEFAPLTCLVQYDLYHRYTVEEHTFHCIEALESLADTTDVSLRTLAELYEQLTHHDKALITLALILHDLGKDVGPGHASHVYRSGELSTPICQRLGLSEAEDQLIQVLVVNHLVMNHLAQRRDITDIKVIGDFADVVGSVPHLEQLYLLTFADTSGVGP</sequence>
<reference evidence="7 8" key="1">
    <citation type="journal article" date="2014" name="Nature">
        <title>An environmental bacterial taxon with a large and distinct metabolic repertoire.</title>
        <authorList>
            <person name="Wilson M.C."/>
            <person name="Mori T."/>
            <person name="Ruckert C."/>
            <person name="Uria A.R."/>
            <person name="Helf M.J."/>
            <person name="Takada K."/>
            <person name="Gernert C."/>
            <person name="Steffens U.A."/>
            <person name="Heycke N."/>
            <person name="Schmitt S."/>
            <person name="Rinke C."/>
            <person name="Helfrich E.J."/>
            <person name="Brachmann A.O."/>
            <person name="Gurgui C."/>
            <person name="Wakimoto T."/>
            <person name="Kracht M."/>
            <person name="Crusemann M."/>
            <person name="Hentschel U."/>
            <person name="Abe I."/>
            <person name="Matsunaga S."/>
            <person name="Kalinowski J."/>
            <person name="Takeyama H."/>
            <person name="Piel J."/>
        </authorList>
    </citation>
    <scope>NUCLEOTIDE SEQUENCE [LARGE SCALE GENOMIC DNA]</scope>
    <source>
        <strain evidence="8">TSY2</strain>
    </source>
</reference>